<sequence>MKKIMHFLLTATISCANILSSSLPFQFNVSALSSSETIYGKLYEFDEKNDYEFSSSNSHSAINKSNAIGSVIVNGEIVSKTTKDYIQSFEVKDDTALSISFEYSSDLLDASDNEWYIVSDSKKKIDSVELDEKIGTGTIILQTSLDNEHWFVNTVRNDFIKSTGSVSSQINIATTNDIQLTNGCYYRVIVAYKLEKEIEADILDGNLGFNDCRKHAEVYSFYAGYKTKEETTDTNIQKYYFDDIVNTGKDNGYSGNNNIGDDDPHYGWKMGTFKISGFSDKTDDQIFLKNVGDKLELSFDMLQNVEKLNNNENLKIVEDKDGYDQYFQTAKTNMKHGALIIRYTDYQNVKHDPVIYTDYLAALTSPSADTKVKLFEEGDYEVALDYKIKDSSSLRNKENDYRLFFTFKVRNSNCMVFPFDTVTKSELTESSVTENGFYLDMARSRYLKINVTMARWTKNNDGHYVEDIRYSKSAKDGDKYTEDGIYTIEVKNPSTGKSIEKKIYVGTDSVLKASMNPENASYTIDQISQFVTDGATISDDGTIIMPVKNEESSEEESISEISSEPEVSETSEANISKAEKELVKQKSSAPIAAGGVGAVTIIGIAAVVLKKKKR</sequence>
<name>A0A1I1N5A1_RUMAL</name>
<dbReference type="OrthoDB" id="3196529at2"/>
<reference evidence="4 5" key="1">
    <citation type="submission" date="2016-10" db="EMBL/GenBank/DDBJ databases">
        <authorList>
            <person name="de Groot N.N."/>
        </authorList>
    </citation>
    <scope>NUCLEOTIDE SEQUENCE [LARGE SCALE GENOMIC DNA]</scope>
    <source>
        <strain evidence="4 5">AR67</strain>
    </source>
</reference>
<feature type="transmembrane region" description="Helical" evidence="2">
    <location>
        <begin position="589"/>
        <end position="609"/>
    </location>
</feature>
<feature type="signal peptide" evidence="3">
    <location>
        <begin position="1"/>
        <end position="16"/>
    </location>
</feature>
<dbReference type="RefSeq" id="WP_074962276.1">
    <property type="nucleotide sequence ID" value="NZ_FOKQ01000025.1"/>
</dbReference>
<dbReference type="Proteomes" id="UP000182192">
    <property type="component" value="Unassembled WGS sequence"/>
</dbReference>
<keyword evidence="2" id="KW-1133">Transmembrane helix</keyword>
<evidence type="ECO:0000313" key="5">
    <source>
        <dbReference type="Proteomes" id="UP000182192"/>
    </source>
</evidence>
<accession>A0A1I1N5A1</accession>
<protein>
    <submittedName>
        <fullName evidence="4">Uncharacterized protein</fullName>
    </submittedName>
</protein>
<organism evidence="4 5">
    <name type="scientific">Ruminococcus albus</name>
    <dbReference type="NCBI Taxonomy" id="1264"/>
    <lineage>
        <taxon>Bacteria</taxon>
        <taxon>Bacillati</taxon>
        <taxon>Bacillota</taxon>
        <taxon>Clostridia</taxon>
        <taxon>Eubacteriales</taxon>
        <taxon>Oscillospiraceae</taxon>
        <taxon>Ruminococcus</taxon>
    </lineage>
</organism>
<feature type="chain" id="PRO_5039432381" evidence="3">
    <location>
        <begin position="17"/>
        <end position="614"/>
    </location>
</feature>
<evidence type="ECO:0000313" key="4">
    <source>
        <dbReference type="EMBL" id="SFC90678.1"/>
    </source>
</evidence>
<keyword evidence="3" id="KW-0732">Signal</keyword>
<evidence type="ECO:0000256" key="2">
    <source>
        <dbReference type="SAM" id="Phobius"/>
    </source>
</evidence>
<dbReference type="PROSITE" id="PS51257">
    <property type="entry name" value="PROKAR_LIPOPROTEIN"/>
    <property type="match status" value="1"/>
</dbReference>
<evidence type="ECO:0000256" key="1">
    <source>
        <dbReference type="SAM" id="MobiDB-lite"/>
    </source>
</evidence>
<keyword evidence="2" id="KW-0472">Membrane</keyword>
<feature type="region of interest" description="Disordered" evidence="1">
    <location>
        <begin position="548"/>
        <end position="580"/>
    </location>
</feature>
<evidence type="ECO:0000256" key="3">
    <source>
        <dbReference type="SAM" id="SignalP"/>
    </source>
</evidence>
<keyword evidence="2" id="KW-0812">Transmembrane</keyword>
<proteinExistence type="predicted"/>
<gene>
    <name evidence="4" type="ORF">SAMN02910406_02629</name>
</gene>
<dbReference type="AlphaFoldDB" id="A0A1I1N5A1"/>
<feature type="compositionally biased region" description="Low complexity" evidence="1">
    <location>
        <begin position="559"/>
        <end position="572"/>
    </location>
</feature>
<dbReference type="EMBL" id="FOKQ01000025">
    <property type="protein sequence ID" value="SFC90678.1"/>
    <property type="molecule type" value="Genomic_DNA"/>
</dbReference>